<dbReference type="PROSITE" id="PS51257">
    <property type="entry name" value="PROKAR_LIPOPROTEIN"/>
    <property type="match status" value="1"/>
</dbReference>
<feature type="compositionally biased region" description="Acidic residues" evidence="5">
    <location>
        <begin position="25"/>
        <end position="52"/>
    </location>
</feature>
<protein>
    <submittedName>
        <fullName evidence="8">Glycine betaine ABC transporter substrate-binding protein</fullName>
    </submittedName>
</protein>
<dbReference type="Pfam" id="PF04069">
    <property type="entry name" value="OpuAC"/>
    <property type="match status" value="1"/>
</dbReference>
<comment type="subcellular location">
    <subcellularLocation>
        <location evidence="1">Cell membrane</location>
    </subcellularLocation>
</comment>
<keyword evidence="3" id="KW-1003">Cell membrane</keyword>
<dbReference type="PANTHER" id="PTHR47737:SF1">
    <property type="entry name" value="GLYCINE BETAINE_PROLINE BETAINE TRANSPORT SYSTEM PERMEASE PROTEIN PROW"/>
    <property type="match status" value="1"/>
</dbReference>
<dbReference type="RefSeq" id="WP_125556364.1">
    <property type="nucleotide sequence ID" value="NZ_RBVX01000012.1"/>
</dbReference>
<evidence type="ECO:0000256" key="2">
    <source>
        <dbReference type="ARBA" id="ARBA00022448"/>
    </source>
</evidence>
<dbReference type="GO" id="GO:0043190">
    <property type="term" value="C:ATP-binding cassette (ABC) transporter complex"/>
    <property type="evidence" value="ECO:0007669"/>
    <property type="project" value="InterPro"/>
</dbReference>
<dbReference type="OrthoDB" id="9787902at2"/>
<dbReference type="PANTHER" id="PTHR47737">
    <property type="entry name" value="GLYCINE BETAINE/PROLINE BETAINE TRANSPORT SYSTEM PERMEASE PROTEIN PROW"/>
    <property type="match status" value="1"/>
</dbReference>
<keyword evidence="6" id="KW-0732">Signal</keyword>
<dbReference type="GO" id="GO:0031460">
    <property type="term" value="P:glycine betaine transport"/>
    <property type="evidence" value="ECO:0007669"/>
    <property type="project" value="TreeGrafter"/>
</dbReference>
<dbReference type="AlphaFoldDB" id="A0A3R9PKF2"/>
<evidence type="ECO:0000256" key="3">
    <source>
        <dbReference type="ARBA" id="ARBA00022475"/>
    </source>
</evidence>
<dbReference type="Gene3D" id="3.40.190.100">
    <property type="entry name" value="Glycine betaine-binding periplasmic protein, domain 2"/>
    <property type="match status" value="2"/>
</dbReference>
<dbReference type="Proteomes" id="UP000275076">
    <property type="component" value="Unassembled WGS sequence"/>
</dbReference>
<feature type="signal peptide" evidence="6">
    <location>
        <begin position="1"/>
        <end position="23"/>
    </location>
</feature>
<evidence type="ECO:0000259" key="7">
    <source>
        <dbReference type="Pfam" id="PF04069"/>
    </source>
</evidence>
<comment type="caution">
    <text evidence="8">The sequence shown here is derived from an EMBL/GenBank/DDBJ whole genome shotgun (WGS) entry which is preliminary data.</text>
</comment>
<feature type="region of interest" description="Disordered" evidence="5">
    <location>
        <begin position="23"/>
        <end position="55"/>
    </location>
</feature>
<dbReference type="EMBL" id="RBVX01000012">
    <property type="protein sequence ID" value="RSL32736.1"/>
    <property type="molecule type" value="Genomic_DNA"/>
</dbReference>
<dbReference type="SUPFAM" id="SSF53850">
    <property type="entry name" value="Periplasmic binding protein-like II"/>
    <property type="match status" value="1"/>
</dbReference>
<dbReference type="Gene3D" id="3.10.105.10">
    <property type="entry name" value="Dipeptide-binding Protein, Domain 3"/>
    <property type="match status" value="2"/>
</dbReference>
<dbReference type="CDD" id="cd13639">
    <property type="entry name" value="PBP2_OpuAC_like"/>
    <property type="match status" value="1"/>
</dbReference>
<feature type="chain" id="PRO_5038478807" evidence="6">
    <location>
        <begin position="24"/>
        <end position="311"/>
    </location>
</feature>
<dbReference type="InterPro" id="IPR007210">
    <property type="entry name" value="ABC_Gly_betaine_transp_sub-bd"/>
</dbReference>
<name>A0A3R9PKF2_9BACI</name>
<organism evidence="8 9">
    <name type="scientific">Salibacterium salarium</name>
    <dbReference type="NCBI Taxonomy" id="284579"/>
    <lineage>
        <taxon>Bacteria</taxon>
        <taxon>Bacillati</taxon>
        <taxon>Bacillota</taxon>
        <taxon>Bacilli</taxon>
        <taxon>Bacillales</taxon>
        <taxon>Bacillaceae</taxon>
    </lineage>
</organism>
<dbReference type="GO" id="GO:0015871">
    <property type="term" value="P:choline transport"/>
    <property type="evidence" value="ECO:0007669"/>
    <property type="project" value="TreeGrafter"/>
</dbReference>
<gene>
    <name evidence="8" type="ORF">D7Z54_13385</name>
</gene>
<reference evidence="8 9" key="1">
    <citation type="submission" date="2018-10" db="EMBL/GenBank/DDBJ databases">
        <title>Draft genome sequence of Bacillus salarius IM0101, isolated from a hypersaline soil in Inner Mongolia, China.</title>
        <authorList>
            <person name="Yamprayoonswat W."/>
            <person name="Boonvisut S."/>
            <person name="Jumpathong W."/>
            <person name="Sittihan S."/>
            <person name="Ruangsuj P."/>
            <person name="Wanthongcharoen S."/>
            <person name="Thongpramul N."/>
            <person name="Pimmason S."/>
            <person name="Yu B."/>
            <person name="Yasawong M."/>
        </authorList>
    </citation>
    <scope>NUCLEOTIDE SEQUENCE [LARGE SCALE GENOMIC DNA]</scope>
    <source>
        <strain evidence="8 9">IM0101</strain>
    </source>
</reference>
<evidence type="ECO:0000313" key="8">
    <source>
        <dbReference type="EMBL" id="RSL32736.1"/>
    </source>
</evidence>
<feature type="domain" description="ABC-type glycine betaine transport system substrate-binding" evidence="7">
    <location>
        <begin position="56"/>
        <end position="300"/>
    </location>
</feature>
<dbReference type="GO" id="GO:0005275">
    <property type="term" value="F:amine transmembrane transporter activity"/>
    <property type="evidence" value="ECO:0007669"/>
    <property type="project" value="TreeGrafter"/>
</dbReference>
<evidence type="ECO:0000256" key="5">
    <source>
        <dbReference type="SAM" id="MobiDB-lite"/>
    </source>
</evidence>
<evidence type="ECO:0000256" key="1">
    <source>
        <dbReference type="ARBA" id="ARBA00004236"/>
    </source>
</evidence>
<evidence type="ECO:0000256" key="6">
    <source>
        <dbReference type="SAM" id="SignalP"/>
    </source>
</evidence>
<dbReference type="GO" id="GO:0015226">
    <property type="term" value="F:carnitine transmembrane transporter activity"/>
    <property type="evidence" value="ECO:0007669"/>
    <property type="project" value="TreeGrafter"/>
</dbReference>
<keyword evidence="2" id="KW-0813">Transport</keyword>
<accession>A0A3R9PKF2</accession>
<keyword evidence="9" id="KW-1185">Reference proteome</keyword>
<sequence>MTLKKKLSFITFLILIIGLSACGSDDSESSEGNDEGSEETEENEEAADEEANSDDKIMMGQINWAENIAVTNMWKVILEDQGYDVEFNVLDMGTTMAAVAEGGLDVSLEVWLPVQDANYVEEYEDEINFSEETWYDNAKVGLVVPEYMEDINSIEDLNENSDKFNGEITGFDPGAGTMEVTETLIDEYELDYELLPSSEPAMLEEINQAIQAEEPIVAPLWSPHRVFSEHDLKYLEDPKNTYGDSEKIHHATRQGFAEDYPEVDEWFKNWKMDDDAIGDLMVAVNEAEEPIDGAEKWVEENQDLIDEWMNE</sequence>
<evidence type="ECO:0000313" key="9">
    <source>
        <dbReference type="Proteomes" id="UP000275076"/>
    </source>
</evidence>
<evidence type="ECO:0000256" key="4">
    <source>
        <dbReference type="ARBA" id="ARBA00023136"/>
    </source>
</evidence>
<proteinExistence type="predicted"/>
<keyword evidence="4" id="KW-0472">Membrane</keyword>